<dbReference type="PANTHER" id="PTHR12301">
    <property type="entry name" value="SAM-DOMAIN, SH3 AND NUCLEAR LOCALIZATION SIGNALS PROTEIN RELATED"/>
    <property type="match status" value="1"/>
</dbReference>
<reference evidence="6" key="1">
    <citation type="submission" date="2020-11" db="EMBL/GenBank/DDBJ databases">
        <authorList>
            <person name="Tran Van P."/>
        </authorList>
    </citation>
    <scope>NUCLEOTIDE SEQUENCE</scope>
</reference>
<feature type="region of interest" description="Disordered" evidence="3">
    <location>
        <begin position="946"/>
        <end position="1001"/>
    </location>
</feature>
<dbReference type="EMBL" id="OA566403">
    <property type="protein sequence ID" value="CAD7198844.1"/>
    <property type="molecule type" value="Genomic_DNA"/>
</dbReference>
<keyword evidence="4" id="KW-0472">Membrane</keyword>
<feature type="compositionally biased region" description="Low complexity" evidence="3">
    <location>
        <begin position="1187"/>
        <end position="1196"/>
    </location>
</feature>
<evidence type="ECO:0000256" key="1">
    <source>
        <dbReference type="ARBA" id="ARBA00022443"/>
    </source>
</evidence>
<feature type="region of interest" description="Disordered" evidence="3">
    <location>
        <begin position="461"/>
        <end position="492"/>
    </location>
</feature>
<evidence type="ECO:0000256" key="2">
    <source>
        <dbReference type="PROSITE-ProRule" id="PRU00192"/>
    </source>
</evidence>
<feature type="compositionally biased region" description="Basic residues" evidence="3">
    <location>
        <begin position="869"/>
        <end position="878"/>
    </location>
</feature>
<feature type="region of interest" description="Disordered" evidence="3">
    <location>
        <begin position="1029"/>
        <end position="1069"/>
    </location>
</feature>
<organism evidence="6">
    <name type="scientific">Timema douglasi</name>
    <name type="common">Walking stick</name>
    <dbReference type="NCBI Taxonomy" id="61478"/>
    <lineage>
        <taxon>Eukaryota</taxon>
        <taxon>Metazoa</taxon>
        <taxon>Ecdysozoa</taxon>
        <taxon>Arthropoda</taxon>
        <taxon>Hexapoda</taxon>
        <taxon>Insecta</taxon>
        <taxon>Pterygota</taxon>
        <taxon>Neoptera</taxon>
        <taxon>Polyneoptera</taxon>
        <taxon>Phasmatodea</taxon>
        <taxon>Timematodea</taxon>
        <taxon>Timematoidea</taxon>
        <taxon>Timematidae</taxon>
        <taxon>Timema</taxon>
    </lineage>
</organism>
<dbReference type="PANTHER" id="PTHR12301:SF10">
    <property type="match status" value="1"/>
</dbReference>
<sequence length="1218" mass="131928">MMIALLVKYRTHTVKNLNKPRISYVISGKACYRSGGRVAGLGYLEVEKDSKARFGCHVQRRKLGWRVGAIRVLYWEGGYWRNSGPVWGGTFKLLAQFGSELRELAQFGRAHFEVTRDGCLYGCNAFLHADDTYMYDDDARCAGMGQHWYDEPPYESDPEDFLMGTTGQAVPTATIQNGSPVVVYLLAALGVLLVSMCFPLAPGAVDGFHSPQLMSSLLSQEIQQKLMVKVEITFQEALNVGLRLEEADRQVKVFHSQSGSSCIENVYMLDRAEGCRQLRVIPRAGNMDTTREGSKLKTYLNKKESSKRQSNKGQTIQLSVVVVKDRSTRSQALLGINWFKVLKIDWSSVAQKVLVKSVMGEEVQWMPGVIKSVISPMTYLAVVKGRCRVCFTLNLRSEPRGEGVISLRSAGDISIPRDPSINGTSGTWIHPPPPSGAVLTPRGSARRGLLLPQSGPYPATIIPLGVTTRSRSSRDRESGDYAGSDVQSIGSRLSTMSIETSRSEQMEGGVSALPSPSYIFPQSISGKGHPSHKMVSYTSRSSTSQSSDYEDQEEGEQRELQQLATVHASDSGVRTVMGSNTMTGRMRGMRHDMQRKTSKVKPSGDGAERIGEAFPSTSSIESLPSGSGSSTQALVPAGSNHSSLSAEDRDLSPGVPQTGVVGKARALVDYTPSPYDKDALKFKKGDLIEILSMNASGLWRGCAHGRVGMFKFINVEVLTGRRGEGGRQRMREKFSARGRPQSVEDLLQRINLEEHISVFVLNGYEDLELFKDLEEEDLDYLAPGSPEDTDGDGPVTSSDDDDHTSPGHPASEGPPSIQGHQHDVGNCLPLHYPHYPHHGFETGPKELSHSHHRHHHHHKKLSGPGPVPQHHHHHKSSSRRSPICGVGQEKGEILRAHKCAAAREIPNNLDTGLAVLHQRLMAQQQCGEIGETTGTTAESQCARGTNIARNPANSDPTLGSDASEFLPSQHFLPNIPVTSTPTSPPPSSTDLRCPTSASSSPVRTPIDFKADSYIVARGKLVAVESCKKNVNPSTSSPVSSIRCSSNNSKKQQVLLESPSSRRSPSSVFGCIPTNANSPSVARGDVSTPPLTCGIIEESCETNPKLTMVKYVVGGSSDLGLGCESGNVNMGSGRGGCFSEKSSDSGVSSSSLSSANPRENCVRKEGRGGHITTATVVIESPTRVFANFSSANNNRSSPTIANNKSQSLMFQSAEKSSYQ</sequence>
<feature type="compositionally biased region" description="Basic and acidic residues" evidence="3">
    <location>
        <begin position="838"/>
        <end position="849"/>
    </location>
</feature>
<dbReference type="SUPFAM" id="SSF50044">
    <property type="entry name" value="SH3-domain"/>
    <property type="match status" value="1"/>
</dbReference>
<evidence type="ECO:0000259" key="5">
    <source>
        <dbReference type="PROSITE" id="PS50002"/>
    </source>
</evidence>
<feature type="region of interest" description="Disordered" evidence="3">
    <location>
        <begin position="589"/>
        <end position="658"/>
    </location>
</feature>
<dbReference type="AlphaFoldDB" id="A0A7R8VHZ6"/>
<feature type="compositionally biased region" description="Low complexity" evidence="3">
    <location>
        <begin position="1029"/>
        <end position="1048"/>
    </location>
</feature>
<evidence type="ECO:0000256" key="4">
    <source>
        <dbReference type="SAM" id="Phobius"/>
    </source>
</evidence>
<dbReference type="SMART" id="SM00326">
    <property type="entry name" value="SH3"/>
    <property type="match status" value="1"/>
</dbReference>
<dbReference type="Pfam" id="PF07653">
    <property type="entry name" value="SH3_2"/>
    <property type="match status" value="1"/>
</dbReference>
<feature type="transmembrane region" description="Helical" evidence="4">
    <location>
        <begin position="181"/>
        <end position="201"/>
    </location>
</feature>
<feature type="compositionally biased region" description="Basic residues" evidence="3">
    <location>
        <begin position="850"/>
        <end position="861"/>
    </location>
</feature>
<keyword evidence="4" id="KW-1133">Transmembrane helix</keyword>
<feature type="region of interest" description="Disordered" evidence="3">
    <location>
        <begin position="1187"/>
        <end position="1218"/>
    </location>
</feature>
<accession>A0A7R8VHZ6</accession>
<name>A0A7R8VHZ6_TIMDO</name>
<dbReference type="InterPro" id="IPR001452">
    <property type="entry name" value="SH3_domain"/>
</dbReference>
<proteinExistence type="predicted"/>
<keyword evidence="4" id="KW-0812">Transmembrane</keyword>
<feature type="compositionally biased region" description="Low complexity" evidence="3">
    <location>
        <begin position="536"/>
        <end position="547"/>
    </location>
</feature>
<feature type="compositionally biased region" description="Polar residues" evidence="3">
    <location>
        <begin position="1197"/>
        <end position="1218"/>
    </location>
</feature>
<feature type="compositionally biased region" description="Low complexity" evidence="3">
    <location>
        <begin position="1057"/>
        <end position="1066"/>
    </location>
</feature>
<feature type="region of interest" description="Disordered" evidence="3">
    <location>
        <begin position="521"/>
        <end position="559"/>
    </location>
</feature>
<dbReference type="Gene3D" id="2.30.30.40">
    <property type="entry name" value="SH3 Domains"/>
    <property type="match status" value="1"/>
</dbReference>
<gene>
    <name evidence="6" type="ORF">TDIB3V08_LOCUS5119</name>
</gene>
<feature type="domain" description="SH3" evidence="5">
    <location>
        <begin position="659"/>
        <end position="720"/>
    </location>
</feature>
<feature type="region of interest" description="Disordered" evidence="3">
    <location>
        <begin position="780"/>
        <end position="883"/>
    </location>
</feature>
<dbReference type="InterPro" id="IPR036028">
    <property type="entry name" value="SH3-like_dom_sf"/>
</dbReference>
<feature type="compositionally biased region" description="Low complexity" evidence="3">
    <location>
        <begin position="615"/>
        <end position="631"/>
    </location>
</feature>
<dbReference type="InterPro" id="IPR013761">
    <property type="entry name" value="SAM/pointed_sf"/>
</dbReference>
<keyword evidence="1 2" id="KW-0728">SH3 domain</keyword>
<evidence type="ECO:0000256" key="3">
    <source>
        <dbReference type="SAM" id="MobiDB-lite"/>
    </source>
</evidence>
<dbReference type="InterPro" id="IPR051725">
    <property type="entry name" value="SAM-SH3_domain_protein"/>
</dbReference>
<feature type="compositionally biased region" description="Low complexity" evidence="3">
    <location>
        <begin position="1143"/>
        <end position="1153"/>
    </location>
</feature>
<evidence type="ECO:0000313" key="6">
    <source>
        <dbReference type="EMBL" id="CAD7198844.1"/>
    </source>
</evidence>
<dbReference type="SUPFAM" id="SSF47769">
    <property type="entry name" value="SAM/Pointed domain"/>
    <property type="match status" value="1"/>
</dbReference>
<dbReference type="PROSITE" id="PS50002">
    <property type="entry name" value="SH3"/>
    <property type="match status" value="1"/>
</dbReference>
<protein>
    <recommendedName>
        <fullName evidence="5">SH3 domain-containing protein</fullName>
    </recommendedName>
</protein>
<feature type="region of interest" description="Disordered" evidence="3">
    <location>
        <begin position="1137"/>
        <end position="1166"/>
    </location>
</feature>
<dbReference type="Gene3D" id="1.10.150.50">
    <property type="entry name" value="Transcription Factor, Ets-1"/>
    <property type="match status" value="1"/>
</dbReference>
<feature type="compositionally biased region" description="Polar residues" evidence="3">
    <location>
        <begin position="947"/>
        <end position="957"/>
    </location>
</feature>